<feature type="transmembrane region" description="Helical" evidence="2">
    <location>
        <begin position="209"/>
        <end position="229"/>
    </location>
</feature>
<feature type="transmembrane region" description="Helical" evidence="2">
    <location>
        <begin position="152"/>
        <end position="172"/>
    </location>
</feature>
<evidence type="ECO:0000313" key="4">
    <source>
        <dbReference type="Proteomes" id="UP000603904"/>
    </source>
</evidence>
<keyword evidence="2" id="KW-0472">Membrane</keyword>
<evidence type="ECO:0000256" key="2">
    <source>
        <dbReference type="SAM" id="Phobius"/>
    </source>
</evidence>
<reference evidence="3 4" key="1">
    <citation type="submission" date="2021-01" db="EMBL/GenBank/DDBJ databases">
        <title>Whole genome shotgun sequence of Microbispora corallina NBRC 16416.</title>
        <authorList>
            <person name="Komaki H."/>
            <person name="Tamura T."/>
        </authorList>
    </citation>
    <scope>NUCLEOTIDE SEQUENCE [LARGE SCALE GENOMIC DNA]</scope>
    <source>
        <strain evidence="3 4">NBRC 16416</strain>
    </source>
</reference>
<feature type="transmembrane region" description="Helical" evidence="2">
    <location>
        <begin position="35"/>
        <end position="54"/>
    </location>
</feature>
<keyword evidence="2" id="KW-0812">Transmembrane</keyword>
<feature type="compositionally biased region" description="Low complexity" evidence="1">
    <location>
        <begin position="290"/>
        <end position="302"/>
    </location>
</feature>
<evidence type="ECO:0008006" key="5">
    <source>
        <dbReference type="Google" id="ProtNLM"/>
    </source>
</evidence>
<dbReference type="EMBL" id="BOOC01000035">
    <property type="protein sequence ID" value="GIH43161.1"/>
    <property type="molecule type" value="Genomic_DNA"/>
</dbReference>
<protein>
    <recommendedName>
        <fullName evidence="5">Membrane-anchored protein</fullName>
    </recommendedName>
</protein>
<keyword evidence="4" id="KW-1185">Reference proteome</keyword>
<dbReference type="InterPro" id="IPR007136">
    <property type="entry name" value="DUF347"/>
</dbReference>
<feature type="transmembrane region" description="Helical" evidence="2">
    <location>
        <begin position="262"/>
        <end position="281"/>
    </location>
</feature>
<dbReference type="Proteomes" id="UP000603904">
    <property type="component" value="Unassembled WGS sequence"/>
</dbReference>
<gene>
    <name evidence="3" type="ORF">Mco01_61610</name>
</gene>
<feature type="transmembrane region" description="Helical" evidence="2">
    <location>
        <begin position="87"/>
        <end position="107"/>
    </location>
</feature>
<dbReference type="Pfam" id="PF03988">
    <property type="entry name" value="DUF347"/>
    <property type="match status" value="4"/>
</dbReference>
<feature type="transmembrane region" description="Helical" evidence="2">
    <location>
        <begin position="127"/>
        <end position="146"/>
    </location>
</feature>
<keyword evidence="2" id="KW-1133">Transmembrane helix</keyword>
<dbReference type="RefSeq" id="WP_204060304.1">
    <property type="nucleotide sequence ID" value="NZ_BAAAGP010000049.1"/>
</dbReference>
<comment type="caution">
    <text evidence="3">The sequence shown here is derived from an EMBL/GenBank/DDBJ whole genome shotgun (WGS) entry which is preliminary data.</text>
</comment>
<evidence type="ECO:0000313" key="3">
    <source>
        <dbReference type="EMBL" id="GIH43161.1"/>
    </source>
</evidence>
<feature type="region of interest" description="Disordered" evidence="1">
    <location>
        <begin position="286"/>
        <end position="307"/>
    </location>
</feature>
<feature type="transmembrane region" description="Helical" evidence="2">
    <location>
        <begin position="179"/>
        <end position="197"/>
    </location>
</feature>
<sequence length="412" mass="43105">MPLVTATFWVIKILSTTVGETFADYLTVNAGLGPAVTDGLVFAVLAGALALQASTRRYTPWIYWLSVVLVSISGTQITDFLTDTLGVSLYVSTALFAVLLAVVFTVWYRQEMTLSITAINTPRREAFYWGAILTTFALGTAAGDLATEALSLGFQNGALIFGGAFLVTLVLWRIEAWQVGAFWAAYILTRPLGAAVGDLLTQDHSLGGFGLGATRTSVLFFAVIVVLVGREQVATTRARRAGAHSDTGGKSGRASLGRPSDLMWAAVGIVAVVGIGSWLSAGTPDQSPVAASGSAGSSGAAAQDPTTAGATKARHVVSATLGDLSSFTVIIDDVNALTAKGDLAGAKTRIKDLEVAWDAAEAGLKPRSPRDWHALDDAIDGALTALRADHPTQAHCVTALQILEKTLNRQQS</sequence>
<evidence type="ECO:0000256" key="1">
    <source>
        <dbReference type="SAM" id="MobiDB-lite"/>
    </source>
</evidence>
<name>A0ABQ4G7Y4_9ACTN</name>
<organism evidence="3 4">
    <name type="scientific">Microbispora corallina</name>
    <dbReference type="NCBI Taxonomy" id="83302"/>
    <lineage>
        <taxon>Bacteria</taxon>
        <taxon>Bacillati</taxon>
        <taxon>Actinomycetota</taxon>
        <taxon>Actinomycetes</taxon>
        <taxon>Streptosporangiales</taxon>
        <taxon>Streptosporangiaceae</taxon>
        <taxon>Microbispora</taxon>
    </lineage>
</organism>
<proteinExistence type="predicted"/>
<accession>A0ABQ4G7Y4</accession>
<feature type="transmembrane region" description="Helical" evidence="2">
    <location>
        <begin position="61"/>
        <end position="81"/>
    </location>
</feature>